<protein>
    <submittedName>
        <fullName evidence="1">Uncharacterized protein</fullName>
    </submittedName>
</protein>
<dbReference type="EMBL" id="CAMXCT030002221">
    <property type="protein sequence ID" value="CAL4783811.1"/>
    <property type="molecule type" value="Genomic_DNA"/>
</dbReference>
<organism evidence="1">
    <name type="scientific">Cladocopium goreaui</name>
    <dbReference type="NCBI Taxonomy" id="2562237"/>
    <lineage>
        <taxon>Eukaryota</taxon>
        <taxon>Sar</taxon>
        <taxon>Alveolata</taxon>
        <taxon>Dinophyceae</taxon>
        <taxon>Suessiales</taxon>
        <taxon>Symbiodiniaceae</taxon>
        <taxon>Cladocopium</taxon>
    </lineage>
</organism>
<feature type="non-terminal residue" evidence="1">
    <location>
        <position position="122"/>
    </location>
</feature>
<name>A0A9P1G0J0_9DINO</name>
<reference evidence="2" key="2">
    <citation type="submission" date="2024-04" db="EMBL/GenBank/DDBJ databases">
        <authorList>
            <person name="Chen Y."/>
            <person name="Shah S."/>
            <person name="Dougan E. K."/>
            <person name="Thang M."/>
            <person name="Chan C."/>
        </authorList>
    </citation>
    <scope>NUCLEOTIDE SEQUENCE [LARGE SCALE GENOMIC DNA]</scope>
</reference>
<evidence type="ECO:0000313" key="3">
    <source>
        <dbReference type="Proteomes" id="UP001152797"/>
    </source>
</evidence>
<evidence type="ECO:0000313" key="2">
    <source>
        <dbReference type="EMBL" id="CAL1149874.1"/>
    </source>
</evidence>
<keyword evidence="3" id="KW-1185">Reference proteome</keyword>
<reference evidence="1" key="1">
    <citation type="submission" date="2022-10" db="EMBL/GenBank/DDBJ databases">
        <authorList>
            <person name="Chen Y."/>
            <person name="Dougan E. K."/>
            <person name="Chan C."/>
            <person name="Rhodes N."/>
            <person name="Thang M."/>
        </authorList>
    </citation>
    <scope>NUCLEOTIDE SEQUENCE</scope>
</reference>
<sequence length="122" mass="12766">SSTTLTSSLTSTTSSTTLYELVVVPETLNGTVGGEIITNSLQIVVDSLNNNTVEFKASTPTGEVTVLKLQPTANAANPTQSDYQNVQVSTVLSGQMPVLLPNTVLENLTGNKILVVTELADT</sequence>
<dbReference type="AlphaFoldDB" id="A0A9P1G0J0"/>
<dbReference type="Proteomes" id="UP001152797">
    <property type="component" value="Unassembled WGS sequence"/>
</dbReference>
<accession>A0A9P1G0J0</accession>
<dbReference type="EMBL" id="CAMXCT020002221">
    <property type="protein sequence ID" value="CAL1149874.1"/>
    <property type="molecule type" value="Genomic_DNA"/>
</dbReference>
<dbReference type="EMBL" id="CAMXCT010002221">
    <property type="protein sequence ID" value="CAI3996499.1"/>
    <property type="molecule type" value="Genomic_DNA"/>
</dbReference>
<proteinExistence type="predicted"/>
<gene>
    <name evidence="1" type="ORF">C1SCF055_LOCUS22973</name>
</gene>
<feature type="non-terminal residue" evidence="1">
    <location>
        <position position="1"/>
    </location>
</feature>
<comment type="caution">
    <text evidence="1">The sequence shown here is derived from an EMBL/GenBank/DDBJ whole genome shotgun (WGS) entry which is preliminary data.</text>
</comment>
<evidence type="ECO:0000313" key="1">
    <source>
        <dbReference type="EMBL" id="CAI3996499.1"/>
    </source>
</evidence>